<evidence type="ECO:0000256" key="7">
    <source>
        <dbReference type="PIRSR" id="PIRSR001021-1"/>
    </source>
</evidence>
<comment type="cofactor">
    <cofactor evidence="1">
        <name>Ca(2+)</name>
        <dbReference type="ChEBI" id="CHEBI:29108"/>
    </cofactor>
</comment>
<name>A0A1W2DUP9_9SPHI</name>
<dbReference type="InterPro" id="IPR006047">
    <property type="entry name" value="GH13_cat_dom"/>
</dbReference>
<reference evidence="11" key="1">
    <citation type="submission" date="2017-04" db="EMBL/GenBank/DDBJ databases">
        <authorList>
            <person name="Varghese N."/>
            <person name="Submissions S."/>
        </authorList>
    </citation>
    <scope>NUCLEOTIDE SEQUENCE [LARGE SCALE GENOMIC DNA]</scope>
    <source>
        <strain evidence="11">DSM 12126</strain>
    </source>
</reference>
<dbReference type="PANTHER" id="PTHR43447">
    <property type="entry name" value="ALPHA-AMYLASE"/>
    <property type="match status" value="1"/>
</dbReference>
<dbReference type="Gene3D" id="2.40.30.140">
    <property type="match status" value="1"/>
</dbReference>
<gene>
    <name evidence="10" type="ORF">SAMN04488524_4096</name>
</gene>
<dbReference type="SUPFAM" id="SSF51445">
    <property type="entry name" value="(Trans)glycosidases"/>
    <property type="match status" value="1"/>
</dbReference>
<dbReference type="InterPro" id="IPR015237">
    <property type="entry name" value="Alpha-amylase_C_pro"/>
</dbReference>
<sequence>MNNQTLLQYFHWYYNGDEKLWDKAIREAGSLAEMGITAVWLPPAYKAESGVVSVGYDPYDLFDLGEFDQKGTVATKYGTHVQYREAIQTFQANGIAVIADVVFNHKAGGDELERVSVRTVDPQNRLKFTSEVFEIEAWTRFTFKARDGRYSEFIWDKNCFSGVDWAADLKKTGIYSIQNQYGEGWEEVPSTELGNYDYLMFNDIEFRNPAVRAELKYWGEWYYNNFGMNGFRMDAVKHISTAFLMEWLDHMNDTFGKDFFVVAENWNITEVEALTQYLDITKGKMQLFDTRLHQNLYLASITQNYDLRTIFEQTLVQSHPLFAVTFVDNHDSQPLQALESYVDFWFRPLAYALILLREQGIPCVFYPDLYGAKYVDKTDEGYETGVALAALELLPQLLQIRRDLAYGLQRDFLDHPNCIGWTREGTAEKEHSGMAVLMSNGAAGVKRMEMGLAHAGKVMKDALAICADTVLIDETGWAEFYCKPGSVSVWVLSS</sequence>
<feature type="binding site" evidence="8">
    <location>
        <position position="104"/>
    </location>
    <ligand>
        <name>Ca(2+)</name>
        <dbReference type="ChEBI" id="CHEBI:29108"/>
        <label>1</label>
    </ligand>
</feature>
<feature type="active site" description="Nucleophile" evidence="7">
    <location>
        <position position="234"/>
    </location>
</feature>
<dbReference type="EMBL" id="FWXT01000004">
    <property type="protein sequence ID" value="SMD01224.1"/>
    <property type="molecule type" value="Genomic_DNA"/>
</dbReference>
<evidence type="ECO:0000256" key="3">
    <source>
        <dbReference type="ARBA" id="ARBA00022723"/>
    </source>
</evidence>
<evidence type="ECO:0000313" key="10">
    <source>
        <dbReference type="EMBL" id="SMD01224.1"/>
    </source>
</evidence>
<feature type="domain" description="Glycosyl hydrolase family 13 catalytic" evidence="9">
    <location>
        <begin position="4"/>
        <end position="401"/>
    </location>
</feature>
<evidence type="ECO:0000256" key="8">
    <source>
        <dbReference type="PIRSR" id="PIRSR001021-2"/>
    </source>
</evidence>
<dbReference type="InterPro" id="IPR017853">
    <property type="entry name" value="GH"/>
</dbReference>
<dbReference type="OrthoDB" id="9806009at2"/>
<organism evidence="10 11">
    <name type="scientific">Pedobacter africanus</name>
    <dbReference type="NCBI Taxonomy" id="151894"/>
    <lineage>
        <taxon>Bacteria</taxon>
        <taxon>Pseudomonadati</taxon>
        <taxon>Bacteroidota</taxon>
        <taxon>Sphingobacteriia</taxon>
        <taxon>Sphingobacteriales</taxon>
        <taxon>Sphingobacteriaceae</taxon>
        <taxon>Pedobacter</taxon>
    </lineage>
</organism>
<keyword evidence="6" id="KW-0326">Glycosidase</keyword>
<dbReference type="Pfam" id="PF09154">
    <property type="entry name" value="Alpha-amy_C_pro"/>
    <property type="match status" value="1"/>
</dbReference>
<feature type="binding site" evidence="8">
    <location>
        <position position="238"/>
    </location>
    <ligand>
        <name>Ca(2+)</name>
        <dbReference type="ChEBI" id="CHEBI:29108"/>
        <label>1</label>
    </ligand>
</feature>
<dbReference type="InterPro" id="IPR013776">
    <property type="entry name" value="A-amylase_thermo"/>
</dbReference>
<dbReference type="GO" id="GO:0005975">
    <property type="term" value="P:carbohydrate metabolic process"/>
    <property type="evidence" value="ECO:0007669"/>
    <property type="project" value="InterPro"/>
</dbReference>
<dbReference type="NCBIfam" id="NF006969">
    <property type="entry name" value="PRK09441.1-2"/>
    <property type="match status" value="1"/>
</dbReference>
<evidence type="ECO:0000256" key="2">
    <source>
        <dbReference type="ARBA" id="ARBA00008061"/>
    </source>
</evidence>
<dbReference type="Gene3D" id="2.60.40.1180">
    <property type="entry name" value="Golgi alpha-mannosidase II"/>
    <property type="match status" value="1"/>
</dbReference>
<evidence type="ECO:0000259" key="9">
    <source>
        <dbReference type="SMART" id="SM00642"/>
    </source>
</evidence>
<dbReference type="InterPro" id="IPR013780">
    <property type="entry name" value="Glyco_hydro_b"/>
</dbReference>
<protein>
    <submittedName>
        <fullName evidence="10">Alpha-amylase</fullName>
    </submittedName>
</protein>
<evidence type="ECO:0000256" key="5">
    <source>
        <dbReference type="ARBA" id="ARBA00023277"/>
    </source>
</evidence>
<dbReference type="SUPFAM" id="SSF51011">
    <property type="entry name" value="Glycosyl hydrolase domain"/>
    <property type="match status" value="1"/>
</dbReference>
<evidence type="ECO:0000256" key="4">
    <source>
        <dbReference type="ARBA" id="ARBA00022801"/>
    </source>
</evidence>
<keyword evidence="11" id="KW-1185">Reference proteome</keyword>
<dbReference type="RefSeq" id="WP_084240877.1">
    <property type="nucleotide sequence ID" value="NZ_FWXT01000004.1"/>
</dbReference>
<comment type="similarity">
    <text evidence="2">Belongs to the glycosyl hydrolase 13 family.</text>
</comment>
<evidence type="ECO:0000256" key="1">
    <source>
        <dbReference type="ARBA" id="ARBA00001913"/>
    </source>
</evidence>
<feature type="binding site" evidence="8">
    <location>
        <position position="197"/>
    </location>
    <ligand>
        <name>Ca(2+)</name>
        <dbReference type="ChEBI" id="CHEBI:29108"/>
        <label>1</label>
    </ligand>
</feature>
<evidence type="ECO:0000256" key="6">
    <source>
        <dbReference type="ARBA" id="ARBA00023295"/>
    </source>
</evidence>
<dbReference type="STRING" id="151894.SAMN04488524_4096"/>
<dbReference type="AlphaFoldDB" id="A0A1W2DUP9"/>
<keyword evidence="4" id="KW-0378">Hydrolase</keyword>
<feature type="active site" description="Proton donor" evidence="7">
    <location>
        <position position="264"/>
    </location>
</feature>
<accession>A0A1W2DUP9</accession>
<dbReference type="GO" id="GO:0004553">
    <property type="term" value="F:hydrolase activity, hydrolyzing O-glycosyl compounds"/>
    <property type="evidence" value="ECO:0007669"/>
    <property type="project" value="InterPro"/>
</dbReference>
<dbReference type="PIRSF" id="PIRSF001021">
    <property type="entry name" value="Alph-amls_thrmst"/>
    <property type="match status" value="1"/>
</dbReference>
<dbReference type="NCBIfam" id="NF006968">
    <property type="entry name" value="PRK09441.1-1"/>
    <property type="match status" value="1"/>
</dbReference>
<keyword evidence="8" id="KW-0106">Calcium</keyword>
<dbReference type="Pfam" id="PF00128">
    <property type="entry name" value="Alpha-amylase"/>
    <property type="match status" value="1"/>
</dbReference>
<dbReference type="CDD" id="cd11318">
    <property type="entry name" value="AmyAc_bac_fung_AmyA"/>
    <property type="match status" value="1"/>
</dbReference>
<dbReference type="Proteomes" id="UP000192756">
    <property type="component" value="Unassembled WGS sequence"/>
</dbReference>
<evidence type="ECO:0000313" key="11">
    <source>
        <dbReference type="Proteomes" id="UP000192756"/>
    </source>
</evidence>
<dbReference type="SMART" id="SM00642">
    <property type="entry name" value="Aamy"/>
    <property type="match status" value="1"/>
</dbReference>
<feature type="binding site" evidence="8">
    <location>
        <position position="203"/>
    </location>
    <ligand>
        <name>Ca(2+)</name>
        <dbReference type="ChEBI" id="CHEBI:29108"/>
        <label>1</label>
    </ligand>
</feature>
<proteinExistence type="inferred from homology"/>
<keyword evidence="5" id="KW-0119">Carbohydrate metabolism</keyword>
<dbReference type="Gene3D" id="3.20.20.80">
    <property type="entry name" value="Glycosidases"/>
    <property type="match status" value="1"/>
</dbReference>
<dbReference type="GO" id="GO:0005509">
    <property type="term" value="F:calcium ion binding"/>
    <property type="evidence" value="ECO:0007669"/>
    <property type="project" value="InterPro"/>
</dbReference>
<keyword evidence="3 8" id="KW-0479">Metal-binding</keyword>